<sequence>MKLTNALISIMIVCCLLAIVYITRDSDGSSVKAEGTNENYQSERQAENKKPMKSSIESNSSMALLLPGYSTLEELVASTSEIIVVRLPEDYGVVRTPFADPTMVEVGHLYPLEVKEQLKGNFSETNDPEESIDLVVPIGLQQVLSDSKSGISPYLDQPIDFKGGEYLLFVEKSRNRLLKKDVLVPNTFHHIYRKDGNHYVNISSELVPEIDGDLGLLKQIIASQEN</sequence>
<dbReference type="Proteomes" id="UP000265725">
    <property type="component" value="Chromosome"/>
</dbReference>
<dbReference type="OrthoDB" id="9849431at2"/>
<name>A0A385YXF9_9BACL</name>
<feature type="transmembrane region" description="Helical" evidence="2">
    <location>
        <begin position="6"/>
        <end position="23"/>
    </location>
</feature>
<keyword evidence="4" id="KW-1185">Reference proteome</keyword>
<dbReference type="KEGG" id="paek:D3873_10460"/>
<feature type="region of interest" description="Disordered" evidence="1">
    <location>
        <begin position="28"/>
        <end position="55"/>
    </location>
</feature>
<gene>
    <name evidence="3" type="ORF">D3873_10460</name>
</gene>
<reference evidence="4" key="1">
    <citation type="submission" date="2018-09" db="EMBL/GenBank/DDBJ databases">
        <authorList>
            <person name="Zhu H."/>
        </authorList>
    </citation>
    <scope>NUCLEOTIDE SEQUENCE [LARGE SCALE GENOMIC DNA]</scope>
    <source>
        <strain evidence="4">K2R23-3</strain>
    </source>
</reference>
<dbReference type="AlphaFoldDB" id="A0A385YXF9"/>
<evidence type="ECO:0000256" key="2">
    <source>
        <dbReference type="SAM" id="Phobius"/>
    </source>
</evidence>
<accession>A0A385YXF9</accession>
<keyword evidence="2" id="KW-0812">Transmembrane</keyword>
<keyword evidence="2" id="KW-1133">Transmembrane helix</keyword>
<proteinExistence type="predicted"/>
<protein>
    <submittedName>
        <fullName evidence="3">Uncharacterized protein</fullName>
    </submittedName>
</protein>
<evidence type="ECO:0000313" key="4">
    <source>
        <dbReference type="Proteomes" id="UP000265725"/>
    </source>
</evidence>
<dbReference type="RefSeq" id="WP_119883970.1">
    <property type="nucleotide sequence ID" value="NZ_CP032418.1"/>
</dbReference>
<organism evidence="3 4">
    <name type="scientific">Paenisporosarcina cavernae</name>
    <dbReference type="NCBI Taxonomy" id="2320858"/>
    <lineage>
        <taxon>Bacteria</taxon>
        <taxon>Bacillati</taxon>
        <taxon>Bacillota</taxon>
        <taxon>Bacilli</taxon>
        <taxon>Bacillales</taxon>
        <taxon>Caryophanaceae</taxon>
        <taxon>Paenisporosarcina</taxon>
    </lineage>
</organism>
<evidence type="ECO:0000313" key="3">
    <source>
        <dbReference type="EMBL" id="AYC30253.1"/>
    </source>
</evidence>
<keyword evidence="2" id="KW-0472">Membrane</keyword>
<evidence type="ECO:0000256" key="1">
    <source>
        <dbReference type="SAM" id="MobiDB-lite"/>
    </source>
</evidence>
<dbReference type="EMBL" id="CP032418">
    <property type="protein sequence ID" value="AYC30253.1"/>
    <property type="molecule type" value="Genomic_DNA"/>
</dbReference>